<dbReference type="Pfam" id="PF13443">
    <property type="entry name" value="HTH_26"/>
    <property type="match status" value="1"/>
</dbReference>
<keyword evidence="3" id="KW-1185">Reference proteome</keyword>
<organism evidence="2 3">
    <name type="scientific">Fusobacterium hominis</name>
    <dbReference type="NCBI Taxonomy" id="2764326"/>
    <lineage>
        <taxon>Bacteria</taxon>
        <taxon>Fusobacteriati</taxon>
        <taxon>Fusobacteriota</taxon>
        <taxon>Fusobacteriia</taxon>
        <taxon>Fusobacteriales</taxon>
        <taxon>Fusobacteriaceae</taxon>
        <taxon>Fusobacterium</taxon>
    </lineage>
</organism>
<proteinExistence type="predicted"/>
<evidence type="ECO:0000259" key="1">
    <source>
        <dbReference type="Pfam" id="PF13443"/>
    </source>
</evidence>
<dbReference type="SUPFAM" id="SSF47413">
    <property type="entry name" value="lambda repressor-like DNA-binding domains"/>
    <property type="match status" value="1"/>
</dbReference>
<sequence>MKKDIKLIDTGIVRSNIEKKILTKTTKKELAKKIGITPQTLNTILENMSKKKNCTVASINKIAIAGKISCEELLTE</sequence>
<dbReference type="InterPro" id="IPR010982">
    <property type="entry name" value="Lambda_DNA-bd_dom_sf"/>
</dbReference>
<feature type="domain" description="HTH cro/C1-type" evidence="1">
    <location>
        <begin position="25"/>
        <end position="74"/>
    </location>
</feature>
<dbReference type="Proteomes" id="UP000515913">
    <property type="component" value="Chromosome"/>
</dbReference>
<dbReference type="GO" id="GO:0003677">
    <property type="term" value="F:DNA binding"/>
    <property type="evidence" value="ECO:0007669"/>
    <property type="project" value="InterPro"/>
</dbReference>
<protein>
    <submittedName>
        <fullName evidence="2">Helix-turn-helix domain-containing protein</fullName>
    </submittedName>
</protein>
<dbReference type="InterPro" id="IPR001387">
    <property type="entry name" value="Cro/C1-type_HTH"/>
</dbReference>
<accession>A0A7G9GXG7</accession>
<dbReference type="KEGG" id="fho:H9Q81_01270"/>
<evidence type="ECO:0000313" key="3">
    <source>
        <dbReference type="Proteomes" id="UP000515913"/>
    </source>
</evidence>
<name>A0A7G9GXG7_9FUSO</name>
<dbReference type="Gene3D" id="1.10.260.40">
    <property type="entry name" value="lambda repressor-like DNA-binding domains"/>
    <property type="match status" value="1"/>
</dbReference>
<evidence type="ECO:0000313" key="2">
    <source>
        <dbReference type="EMBL" id="QNM15499.1"/>
    </source>
</evidence>
<dbReference type="EMBL" id="CP060637">
    <property type="protein sequence ID" value="QNM15499.1"/>
    <property type="molecule type" value="Genomic_DNA"/>
</dbReference>
<dbReference type="AlphaFoldDB" id="A0A7G9GXG7"/>
<dbReference type="RefSeq" id="WP_187422965.1">
    <property type="nucleotide sequence ID" value="NZ_CP060637.1"/>
</dbReference>
<gene>
    <name evidence="2" type="ORF">H9Q81_01270</name>
</gene>
<reference evidence="2 3" key="1">
    <citation type="submission" date="2020-08" db="EMBL/GenBank/DDBJ databases">
        <authorList>
            <person name="Liu C."/>
            <person name="Sun Q."/>
        </authorList>
    </citation>
    <scope>NUCLEOTIDE SEQUENCE [LARGE SCALE GENOMIC DNA]</scope>
    <source>
        <strain evidence="2 3">NSJ-57</strain>
    </source>
</reference>